<evidence type="ECO:0000313" key="2">
    <source>
        <dbReference type="Proteomes" id="UP000027982"/>
    </source>
</evidence>
<reference evidence="1 2" key="1">
    <citation type="journal article" date="2014" name="PLoS ONE">
        <title>The first complete genome sequence of the class fimbriimonadia in the phylum armatimonadetes.</title>
        <authorList>
            <person name="Hu Z.Y."/>
            <person name="Wang Y.Z."/>
            <person name="Im W.T."/>
            <person name="Wang S.Y."/>
            <person name="Zhao G.P."/>
            <person name="Zheng H.J."/>
            <person name="Quan Z.X."/>
        </authorList>
    </citation>
    <scope>NUCLEOTIDE SEQUENCE [LARGE SCALE GENOMIC DNA]</scope>
    <source>
        <strain evidence="1">Gsoil 348</strain>
    </source>
</reference>
<dbReference type="HOGENOM" id="CLU_1076664_0_0_0"/>
<keyword evidence="2" id="KW-1185">Reference proteome</keyword>
<protein>
    <recommendedName>
        <fullName evidence="3">Tetratricopeptide repeat protein</fullName>
    </recommendedName>
</protein>
<dbReference type="EMBL" id="CP007139">
    <property type="protein sequence ID" value="AIE85213.1"/>
    <property type="molecule type" value="Genomic_DNA"/>
</dbReference>
<dbReference type="AlphaFoldDB" id="A0A068NNS3"/>
<sequence length="258" mass="28484">MRSILALSVLFVLYGCRTGTLPNPNDPKDVGMLSPQVMRRNLASVTESLANRHARRELTDREYRDLVTKAANELLESVDPSNVAPAQAWEFGEVLRDGKRWPEAEKVLRTAVKYAVSTKNEDRRVNDTLRLARAIAEQGRTEEAIKTARTVFDASPVQSAPILLGVYLEIVPAVHEPKGHEVELAKLIEDAIAIHMRTLVDKGTEAGKLFLAARAHHVAAAWRVASALYDAGGRHDAAMKALEKSDAMVEGFSRRTNI</sequence>
<dbReference type="Proteomes" id="UP000027982">
    <property type="component" value="Chromosome"/>
</dbReference>
<dbReference type="InterPro" id="IPR011990">
    <property type="entry name" value="TPR-like_helical_dom_sf"/>
</dbReference>
<dbReference type="STRING" id="661478.OP10G_1845"/>
<dbReference type="OrthoDB" id="7298659at2"/>
<accession>A0A068NNS3</accession>
<dbReference type="SUPFAM" id="SSF48452">
    <property type="entry name" value="TPR-like"/>
    <property type="match status" value="1"/>
</dbReference>
<dbReference type="KEGG" id="fgi:OP10G_1845"/>
<dbReference type="PROSITE" id="PS51257">
    <property type="entry name" value="PROKAR_LIPOPROTEIN"/>
    <property type="match status" value="1"/>
</dbReference>
<name>A0A068NNS3_FIMGI</name>
<dbReference type="RefSeq" id="WP_025226199.1">
    <property type="nucleotide sequence ID" value="NZ_CP007139.1"/>
</dbReference>
<evidence type="ECO:0000313" key="1">
    <source>
        <dbReference type="EMBL" id="AIE85213.1"/>
    </source>
</evidence>
<gene>
    <name evidence="1" type="ORF">OP10G_1845</name>
</gene>
<dbReference type="Gene3D" id="1.25.40.10">
    <property type="entry name" value="Tetratricopeptide repeat domain"/>
    <property type="match status" value="1"/>
</dbReference>
<organism evidence="1 2">
    <name type="scientific">Fimbriimonas ginsengisoli Gsoil 348</name>
    <dbReference type="NCBI Taxonomy" id="661478"/>
    <lineage>
        <taxon>Bacteria</taxon>
        <taxon>Bacillati</taxon>
        <taxon>Armatimonadota</taxon>
        <taxon>Fimbriimonadia</taxon>
        <taxon>Fimbriimonadales</taxon>
        <taxon>Fimbriimonadaceae</taxon>
        <taxon>Fimbriimonas</taxon>
    </lineage>
</organism>
<evidence type="ECO:0008006" key="3">
    <source>
        <dbReference type="Google" id="ProtNLM"/>
    </source>
</evidence>
<proteinExistence type="predicted"/>